<dbReference type="Pfam" id="PF03795">
    <property type="entry name" value="YCII"/>
    <property type="match status" value="1"/>
</dbReference>
<feature type="domain" description="YCII-related" evidence="2">
    <location>
        <begin position="1"/>
        <end position="87"/>
    </location>
</feature>
<dbReference type="OrthoDB" id="2293521at2"/>
<dbReference type="InterPro" id="IPR005545">
    <property type="entry name" value="YCII"/>
</dbReference>
<evidence type="ECO:0000256" key="1">
    <source>
        <dbReference type="ARBA" id="ARBA00007689"/>
    </source>
</evidence>
<proteinExistence type="inferred from homology"/>
<dbReference type="EMBL" id="QGLT01000002">
    <property type="protein sequence ID" value="PXZ00627.1"/>
    <property type="molecule type" value="Genomic_DNA"/>
</dbReference>
<dbReference type="PANTHER" id="PTHR33606">
    <property type="entry name" value="PROTEIN YCII"/>
    <property type="match status" value="1"/>
</dbReference>
<dbReference type="AlphaFoldDB" id="A0A318MYX0"/>
<dbReference type="Gene3D" id="3.30.70.1060">
    <property type="entry name" value="Dimeric alpha+beta barrel"/>
    <property type="match status" value="1"/>
</dbReference>
<reference evidence="3 4" key="1">
    <citation type="submission" date="2018-05" db="EMBL/GenBank/DDBJ databases">
        <title>Reference genomes for bee gut microbiota database.</title>
        <authorList>
            <person name="Ellegaard K.M."/>
        </authorList>
    </citation>
    <scope>NUCLEOTIDE SEQUENCE [LARGE SCALE GENOMIC DNA]</scope>
    <source>
        <strain evidence="3 4">ESL0284</strain>
    </source>
</reference>
<dbReference type="Proteomes" id="UP000247565">
    <property type="component" value="Unassembled WGS sequence"/>
</dbReference>
<dbReference type="InterPro" id="IPR051807">
    <property type="entry name" value="Sec-metab_biosynth-assoc"/>
</dbReference>
<dbReference type="InterPro" id="IPR011008">
    <property type="entry name" value="Dimeric_a/b-barrel"/>
</dbReference>
<dbReference type="PANTHER" id="PTHR33606:SF3">
    <property type="entry name" value="PROTEIN YCII"/>
    <property type="match status" value="1"/>
</dbReference>
<evidence type="ECO:0000313" key="4">
    <source>
        <dbReference type="Proteomes" id="UP000247565"/>
    </source>
</evidence>
<evidence type="ECO:0000313" key="3">
    <source>
        <dbReference type="EMBL" id="PXZ00627.1"/>
    </source>
</evidence>
<sequence>MLFVIMCNDKPSSLEMRMAVRSQHLAYLKTYEKQIKIAGPLLDNEGKSCGSLIILNVEDRAAAEGFAISDPYAKAGLFESVVIRSFKEVCSEGQMLI</sequence>
<dbReference type="RefSeq" id="WP_110438769.1">
    <property type="nucleotide sequence ID" value="NZ_CP046393.1"/>
</dbReference>
<comment type="caution">
    <text evidence="3">The sequence shown here is derived from an EMBL/GenBank/DDBJ whole genome shotgun (WGS) entry which is preliminary data.</text>
</comment>
<organism evidence="3 4">
    <name type="scientific">Commensalibacter melissae</name>
    <dbReference type="NCBI Taxonomy" id="2070537"/>
    <lineage>
        <taxon>Bacteria</taxon>
        <taxon>Pseudomonadati</taxon>
        <taxon>Pseudomonadota</taxon>
        <taxon>Alphaproteobacteria</taxon>
        <taxon>Acetobacterales</taxon>
        <taxon>Acetobacteraceae</taxon>
    </lineage>
</organism>
<gene>
    <name evidence="3" type="ORF">DK869_04275</name>
</gene>
<comment type="similarity">
    <text evidence="1">Belongs to the YciI family.</text>
</comment>
<protein>
    <recommendedName>
        <fullName evidence="2">YCII-related domain-containing protein</fullName>
    </recommendedName>
</protein>
<evidence type="ECO:0000259" key="2">
    <source>
        <dbReference type="Pfam" id="PF03795"/>
    </source>
</evidence>
<accession>A0A318MYX0</accession>
<name>A0A318MYX0_9PROT</name>
<keyword evidence="4" id="KW-1185">Reference proteome</keyword>
<dbReference type="SUPFAM" id="SSF54909">
    <property type="entry name" value="Dimeric alpha+beta barrel"/>
    <property type="match status" value="1"/>
</dbReference>